<dbReference type="Pfam" id="PF16141">
    <property type="entry name" value="GH18_BT1044-like"/>
    <property type="match status" value="1"/>
</dbReference>
<accession>A0A9D9NC19</accession>
<feature type="compositionally biased region" description="Basic and acidic residues" evidence="1">
    <location>
        <begin position="149"/>
        <end position="159"/>
    </location>
</feature>
<reference evidence="2" key="1">
    <citation type="submission" date="2020-10" db="EMBL/GenBank/DDBJ databases">
        <authorList>
            <person name="Gilroy R."/>
        </authorList>
    </citation>
    <scope>NUCLEOTIDE SEQUENCE</scope>
    <source>
        <strain evidence="2">B1-15692</strain>
    </source>
</reference>
<evidence type="ECO:0000256" key="1">
    <source>
        <dbReference type="SAM" id="MobiDB-lite"/>
    </source>
</evidence>
<name>A0A9D9NC19_9BACT</name>
<dbReference type="AlphaFoldDB" id="A0A9D9NC19"/>
<dbReference type="Proteomes" id="UP000823660">
    <property type="component" value="Unassembled WGS sequence"/>
</dbReference>
<evidence type="ECO:0000313" key="2">
    <source>
        <dbReference type="EMBL" id="MBO8467630.1"/>
    </source>
</evidence>
<dbReference type="InterPro" id="IPR032320">
    <property type="entry name" value="GH18_BT1044-like"/>
</dbReference>
<comment type="caution">
    <text evidence="2">The sequence shown here is derived from an EMBL/GenBank/DDBJ whole genome shotgun (WGS) entry which is preliminary data.</text>
</comment>
<sequence>MIIIPGNNHKRLLGAVTGALLLTLAGCSEWTEPQSVEIYEPTLESQNPELWAQYLQSLREYRGSEHKVMMAKFDNVDGAPTGRAEHINCLPDSVDYVIMNNPDNLSDAMVSEMAEIRTEKGMKTLYTVSYDTIDDEYAAYVEEWNAEHAPETGEDRDADQTPEEPAEQPQAFGEFLGERTDYYLSLCDKYGYDGIIAGYTGVFPGSLQEDAQAELLANQTVFFDKIKAWKESHGQSLLFFEGMPVNILYDITLLDSCDYIIVDASSVSTAEEVTFTVMMALPEGFAAERIIIGTTMPSMTDDKDESGYFSAADGSQIYAVTGVAEWMVRTDSDIDKAGMCVDHAQYDYFDVNKIYRHIRAAIDTMNPSILN</sequence>
<evidence type="ECO:0000313" key="3">
    <source>
        <dbReference type="Proteomes" id="UP000823660"/>
    </source>
</evidence>
<reference evidence="2" key="2">
    <citation type="journal article" date="2021" name="PeerJ">
        <title>Extensive microbial diversity within the chicken gut microbiome revealed by metagenomics and culture.</title>
        <authorList>
            <person name="Gilroy R."/>
            <person name="Ravi A."/>
            <person name="Getino M."/>
            <person name="Pursley I."/>
            <person name="Horton D.L."/>
            <person name="Alikhan N.F."/>
            <person name="Baker D."/>
            <person name="Gharbi K."/>
            <person name="Hall N."/>
            <person name="Watson M."/>
            <person name="Adriaenssens E.M."/>
            <person name="Foster-Nyarko E."/>
            <person name="Jarju S."/>
            <person name="Secka A."/>
            <person name="Antonio M."/>
            <person name="Oren A."/>
            <person name="Chaudhuri R.R."/>
            <person name="La Ragione R."/>
            <person name="Hildebrand F."/>
            <person name="Pallen M.J."/>
        </authorList>
    </citation>
    <scope>NUCLEOTIDE SEQUENCE</scope>
    <source>
        <strain evidence="2">B1-15692</strain>
    </source>
</reference>
<protein>
    <submittedName>
        <fullName evidence="2">Uncharacterized protein</fullName>
    </submittedName>
</protein>
<gene>
    <name evidence="2" type="ORF">IAB99_07695</name>
</gene>
<proteinExistence type="predicted"/>
<feature type="region of interest" description="Disordered" evidence="1">
    <location>
        <begin position="149"/>
        <end position="171"/>
    </location>
</feature>
<dbReference type="EMBL" id="JADIMH010000045">
    <property type="protein sequence ID" value="MBO8467630.1"/>
    <property type="molecule type" value="Genomic_DNA"/>
</dbReference>
<organism evidence="2 3">
    <name type="scientific">Candidatus Cryptobacteroides faecipullorum</name>
    <dbReference type="NCBI Taxonomy" id="2840764"/>
    <lineage>
        <taxon>Bacteria</taxon>
        <taxon>Pseudomonadati</taxon>
        <taxon>Bacteroidota</taxon>
        <taxon>Bacteroidia</taxon>
        <taxon>Bacteroidales</taxon>
        <taxon>Candidatus Cryptobacteroides</taxon>
    </lineage>
</organism>